<evidence type="ECO:0000256" key="1">
    <source>
        <dbReference type="SAM" id="Phobius"/>
    </source>
</evidence>
<feature type="domain" description="Chlorhexidine efflux transporter" evidence="2">
    <location>
        <begin position="71"/>
        <end position="133"/>
    </location>
</feature>
<comment type="caution">
    <text evidence="3">The sequence shown here is derived from an EMBL/GenBank/DDBJ whole genome shotgun (WGS) entry which is preliminary data.</text>
</comment>
<dbReference type="Pfam" id="PF05232">
    <property type="entry name" value="BTP"/>
    <property type="match status" value="2"/>
</dbReference>
<protein>
    <recommendedName>
        <fullName evidence="2">Chlorhexidine efflux transporter domain-containing protein</fullName>
    </recommendedName>
</protein>
<keyword evidence="1" id="KW-0472">Membrane</keyword>
<dbReference type="EMBL" id="MLCN01000029">
    <property type="protein sequence ID" value="ONG38711.1"/>
    <property type="molecule type" value="Genomic_DNA"/>
</dbReference>
<keyword evidence="1" id="KW-0812">Transmembrane</keyword>
<evidence type="ECO:0000313" key="3">
    <source>
        <dbReference type="EMBL" id="ONG38711.1"/>
    </source>
</evidence>
<evidence type="ECO:0000259" key="2">
    <source>
        <dbReference type="Pfam" id="PF05232"/>
    </source>
</evidence>
<feature type="transmembrane region" description="Helical" evidence="1">
    <location>
        <begin position="36"/>
        <end position="59"/>
    </location>
</feature>
<feature type="transmembrane region" description="Helical" evidence="1">
    <location>
        <begin position="106"/>
        <end position="128"/>
    </location>
</feature>
<organism evidence="3 4">
    <name type="scientific">Alkanindiges hydrocarboniclasticus</name>
    <dbReference type="NCBI Taxonomy" id="1907941"/>
    <lineage>
        <taxon>Bacteria</taxon>
        <taxon>Pseudomonadati</taxon>
        <taxon>Pseudomonadota</taxon>
        <taxon>Gammaproteobacteria</taxon>
        <taxon>Moraxellales</taxon>
        <taxon>Moraxellaceae</taxon>
        <taxon>Alkanindiges</taxon>
    </lineage>
</organism>
<keyword evidence="4" id="KW-1185">Reference proteome</keyword>
<proteinExistence type="predicted"/>
<keyword evidence="1" id="KW-1133">Transmembrane helix</keyword>
<dbReference type="AlphaFoldDB" id="A0A1S8CSJ1"/>
<dbReference type="InterPro" id="IPR007896">
    <property type="entry name" value="BTP_bacteria"/>
</dbReference>
<dbReference type="Proteomes" id="UP000192132">
    <property type="component" value="Unassembled WGS sequence"/>
</dbReference>
<dbReference type="OrthoDB" id="1631120at2"/>
<evidence type="ECO:0000313" key="4">
    <source>
        <dbReference type="Proteomes" id="UP000192132"/>
    </source>
</evidence>
<feature type="domain" description="Chlorhexidine efflux transporter" evidence="2">
    <location>
        <begin position="3"/>
        <end position="65"/>
    </location>
</feature>
<feature type="transmembrane region" description="Helical" evidence="1">
    <location>
        <begin position="12"/>
        <end position="30"/>
    </location>
</feature>
<reference evidence="3 4" key="1">
    <citation type="submission" date="2016-10" db="EMBL/GenBank/DDBJ databases">
        <title>Draft Genome sequence of Alkanindiges sp. strain H1.</title>
        <authorList>
            <person name="Subhash Y."/>
            <person name="Lee S."/>
        </authorList>
    </citation>
    <scope>NUCLEOTIDE SEQUENCE [LARGE SCALE GENOMIC DNA]</scope>
    <source>
        <strain evidence="3 4">H1</strain>
    </source>
</reference>
<dbReference type="NCBIfam" id="NF033664">
    <property type="entry name" value="PACE_transport"/>
    <property type="match status" value="1"/>
</dbReference>
<accession>A0A1S8CSJ1</accession>
<dbReference type="InterPro" id="IPR058208">
    <property type="entry name" value="PACE"/>
</dbReference>
<gene>
    <name evidence="3" type="ORF">BKE30_11095</name>
</gene>
<sequence>MQGTKRRVIQAISYEVILLSLFIPIVALIFKQPLMHSAALGISLTVLALLWNIIFNYGFEKWEARKGWHSRGLKQRLLHALGFDGGLLVLGVPVIAYFLNTSLIEAIIADIGFTSIIMVYTFIFQWAFDRWFGEPDRKFAKPSADNKST</sequence>
<name>A0A1S8CSJ1_9GAMM</name>
<dbReference type="RefSeq" id="WP_076878673.1">
    <property type="nucleotide sequence ID" value="NZ_MLCN01000029.1"/>
</dbReference>
<feature type="transmembrane region" description="Helical" evidence="1">
    <location>
        <begin position="80"/>
        <end position="100"/>
    </location>
</feature>